<evidence type="ECO:0000256" key="7">
    <source>
        <dbReference type="ARBA" id="ARBA00023027"/>
    </source>
</evidence>
<dbReference type="Gene3D" id="3.40.50.620">
    <property type="entry name" value="HUPs"/>
    <property type="match status" value="1"/>
</dbReference>
<feature type="binding site" evidence="8">
    <location>
        <position position="136"/>
    </location>
    <ligand>
        <name>Mg(2+)</name>
        <dbReference type="ChEBI" id="CHEBI:18420"/>
    </ligand>
</feature>
<dbReference type="GO" id="GO:0004359">
    <property type="term" value="F:glutaminase activity"/>
    <property type="evidence" value="ECO:0007669"/>
    <property type="project" value="InterPro"/>
</dbReference>
<dbReference type="InterPro" id="IPR014729">
    <property type="entry name" value="Rossmann-like_a/b/a_fold"/>
</dbReference>
<dbReference type="PATRIC" id="fig|1276227.3.peg.561"/>
<dbReference type="EMBL" id="CP005077">
    <property type="protein sequence ID" value="AGM25137.1"/>
    <property type="molecule type" value="Genomic_DNA"/>
</dbReference>
<dbReference type="Pfam" id="PF02540">
    <property type="entry name" value="NAD_synthase"/>
    <property type="match status" value="1"/>
</dbReference>
<feature type="binding site" evidence="8">
    <location>
        <begin position="30"/>
        <end position="37"/>
    </location>
    <ligand>
        <name>ATP</name>
        <dbReference type="ChEBI" id="CHEBI:30616"/>
    </ligand>
</feature>
<dbReference type="InterPro" id="IPR022926">
    <property type="entry name" value="NH(3)-dep_NAD(+)_synth"/>
</dbReference>
<dbReference type="EC" id="6.3.1.5" evidence="8 10"/>
<evidence type="ECO:0000256" key="3">
    <source>
        <dbReference type="ARBA" id="ARBA00022723"/>
    </source>
</evidence>
<name>R4U1F9_9MOLU</name>
<dbReference type="HOGENOM" id="CLU_059327_1_1_14"/>
<feature type="binding site" evidence="8">
    <location>
        <position position="182"/>
    </location>
    <ligand>
        <name>ATP</name>
        <dbReference type="ChEBI" id="CHEBI:30616"/>
    </ligand>
</feature>
<dbReference type="AlphaFoldDB" id="R4U1F9"/>
<organism evidence="12 13">
    <name type="scientific">Spiroplasma chrysopicola DF-1</name>
    <dbReference type="NCBI Taxonomy" id="1276227"/>
    <lineage>
        <taxon>Bacteria</taxon>
        <taxon>Bacillati</taxon>
        <taxon>Mycoplasmatota</taxon>
        <taxon>Mollicutes</taxon>
        <taxon>Entomoplasmatales</taxon>
        <taxon>Spiroplasmataceae</taxon>
        <taxon>Spiroplasma</taxon>
    </lineage>
</organism>
<dbReference type="GO" id="GO:0008795">
    <property type="term" value="F:NAD+ synthase activity"/>
    <property type="evidence" value="ECO:0007669"/>
    <property type="project" value="UniProtKB-UniRule"/>
</dbReference>
<comment type="function">
    <text evidence="8">Catalyzes the ATP-dependent amidation of deamido-NAD to form NAD. Uses ammonia as a nitrogen source.</text>
</comment>
<keyword evidence="13" id="KW-1185">Reference proteome</keyword>
<dbReference type="GO" id="GO:0046872">
    <property type="term" value="F:metal ion binding"/>
    <property type="evidence" value="ECO:0007669"/>
    <property type="project" value="UniProtKB-KW"/>
</dbReference>
<dbReference type="OrthoDB" id="9803818at2"/>
<reference evidence="12 13" key="1">
    <citation type="journal article" date="2013" name="Genome Biol. Evol.">
        <title>Complete genomes of two dipteran-associated spiroplasmas provided insights into the origin, dynamics, and impacts of viral invasion in spiroplasma.</title>
        <authorList>
            <person name="Ku C."/>
            <person name="Lo W.S."/>
            <person name="Chen L.L."/>
            <person name="Kuo C.H."/>
        </authorList>
    </citation>
    <scope>NUCLEOTIDE SEQUENCE [LARGE SCALE GENOMIC DNA]</scope>
    <source>
        <strain evidence="12 13">DF-1</strain>
    </source>
</reference>
<feature type="binding site" description="in other chain" evidence="8">
    <location>
        <position position="111"/>
    </location>
    <ligand>
        <name>deamido-NAD(+)</name>
        <dbReference type="ChEBI" id="CHEBI:58437"/>
        <note>ligand shared between two neighboring subunits</note>
    </ligand>
</feature>
<dbReference type="NCBIfam" id="TIGR00552">
    <property type="entry name" value="nadE"/>
    <property type="match status" value="1"/>
</dbReference>
<dbReference type="GO" id="GO:0005737">
    <property type="term" value="C:cytoplasm"/>
    <property type="evidence" value="ECO:0007669"/>
    <property type="project" value="InterPro"/>
</dbReference>
<keyword evidence="7 8" id="KW-0520">NAD</keyword>
<proteinExistence type="inferred from homology"/>
<dbReference type="STRING" id="1276227.SCHRY_v1c05590"/>
<protein>
    <recommendedName>
        <fullName evidence="8 10">NH(3)-dependent NAD(+) synthetase</fullName>
        <ecNumber evidence="8 10">6.3.1.5</ecNumber>
    </recommendedName>
</protein>
<feature type="domain" description="NAD/GMP synthase" evidence="11">
    <location>
        <begin position="9"/>
        <end position="232"/>
    </location>
</feature>
<comment type="similarity">
    <text evidence="1 8 9">Belongs to the NAD synthetase family.</text>
</comment>
<dbReference type="GO" id="GO:0009435">
    <property type="term" value="P:NAD+ biosynthetic process"/>
    <property type="evidence" value="ECO:0007669"/>
    <property type="project" value="UniProtKB-UniRule"/>
</dbReference>
<dbReference type="eggNOG" id="COG0171">
    <property type="taxonomic scope" value="Bacteria"/>
</dbReference>
<dbReference type="InterPro" id="IPR003694">
    <property type="entry name" value="NAD_synthase"/>
</dbReference>
<feature type="binding site" description="in other chain" evidence="8">
    <location>
        <position position="144"/>
    </location>
    <ligand>
        <name>deamido-NAD(+)</name>
        <dbReference type="ChEBI" id="CHEBI:58437"/>
        <note>ligand shared between two neighboring subunits</note>
    </ligand>
</feature>
<dbReference type="KEGG" id="scr:SCHRY_v1c05590"/>
<evidence type="ECO:0000256" key="5">
    <source>
        <dbReference type="ARBA" id="ARBA00022840"/>
    </source>
</evidence>
<comment type="subunit">
    <text evidence="8">Homodimer.</text>
</comment>
<dbReference type="PANTHER" id="PTHR23090">
    <property type="entry name" value="NH 3 /GLUTAMINE-DEPENDENT NAD + SYNTHETASE"/>
    <property type="match status" value="1"/>
</dbReference>
<evidence type="ECO:0000256" key="1">
    <source>
        <dbReference type="ARBA" id="ARBA00005859"/>
    </source>
</evidence>
<evidence type="ECO:0000256" key="9">
    <source>
        <dbReference type="RuleBase" id="RU003811"/>
    </source>
</evidence>
<comment type="pathway">
    <text evidence="8">Cofactor biosynthesis; NAD(+) biosynthesis; NAD(+) from deamido-NAD(+) (ammonia route): step 1/1.</text>
</comment>
<dbReference type="PANTHER" id="PTHR23090:SF9">
    <property type="entry name" value="GLUTAMINE-DEPENDENT NAD(+) SYNTHETASE"/>
    <property type="match status" value="1"/>
</dbReference>
<evidence type="ECO:0000259" key="11">
    <source>
        <dbReference type="Pfam" id="PF02540"/>
    </source>
</evidence>
<keyword evidence="5 8" id="KW-0067">ATP-binding</keyword>
<gene>
    <name evidence="8 12" type="primary">nadE</name>
    <name evidence="12" type="ORF">SCHRY_v1c05590</name>
</gene>
<evidence type="ECO:0000256" key="2">
    <source>
        <dbReference type="ARBA" id="ARBA00022598"/>
    </source>
</evidence>
<keyword evidence="2 8" id="KW-0436">Ligase</keyword>
<feature type="binding site" evidence="8">
    <location>
        <position position="36"/>
    </location>
    <ligand>
        <name>Mg(2+)</name>
        <dbReference type="ChEBI" id="CHEBI:18420"/>
    </ligand>
</feature>
<evidence type="ECO:0000256" key="4">
    <source>
        <dbReference type="ARBA" id="ARBA00022741"/>
    </source>
</evidence>
<feature type="binding site" evidence="8">
    <location>
        <position position="151"/>
    </location>
    <ligand>
        <name>deamido-NAD(+)</name>
        <dbReference type="ChEBI" id="CHEBI:58437"/>
        <note>ligand shared between two neighboring subunits</note>
    </ligand>
</feature>
<keyword evidence="4 8" id="KW-0547">Nucleotide-binding</keyword>
<comment type="catalytic activity">
    <reaction evidence="8 10">
        <text>deamido-NAD(+) + NH4(+) + ATP = AMP + diphosphate + NAD(+) + H(+)</text>
        <dbReference type="Rhea" id="RHEA:21188"/>
        <dbReference type="ChEBI" id="CHEBI:15378"/>
        <dbReference type="ChEBI" id="CHEBI:28938"/>
        <dbReference type="ChEBI" id="CHEBI:30616"/>
        <dbReference type="ChEBI" id="CHEBI:33019"/>
        <dbReference type="ChEBI" id="CHEBI:57540"/>
        <dbReference type="ChEBI" id="CHEBI:58437"/>
        <dbReference type="ChEBI" id="CHEBI:456215"/>
        <dbReference type="EC" id="6.3.1.5"/>
    </reaction>
</comment>
<dbReference type="InterPro" id="IPR022310">
    <property type="entry name" value="NAD/GMP_synthase"/>
</dbReference>
<evidence type="ECO:0000313" key="13">
    <source>
        <dbReference type="Proteomes" id="UP000013964"/>
    </source>
</evidence>
<dbReference type="CDD" id="cd00553">
    <property type="entry name" value="NAD_synthase"/>
    <property type="match status" value="1"/>
</dbReference>
<keyword evidence="3 8" id="KW-0479">Metal-binding</keyword>
<dbReference type="SUPFAM" id="SSF52402">
    <property type="entry name" value="Adenine nucleotide alpha hydrolases-like"/>
    <property type="match status" value="1"/>
</dbReference>
<feature type="binding site" evidence="8">
    <location>
        <position position="131"/>
    </location>
    <ligand>
        <name>ATP</name>
        <dbReference type="ChEBI" id="CHEBI:30616"/>
    </ligand>
</feature>
<accession>R4U1F9</accession>
<dbReference type="GO" id="GO:0003952">
    <property type="term" value="F:NAD+ synthase (glutamine-hydrolyzing) activity"/>
    <property type="evidence" value="ECO:0007669"/>
    <property type="project" value="InterPro"/>
</dbReference>
<evidence type="ECO:0000313" key="12">
    <source>
        <dbReference type="EMBL" id="AGM25137.1"/>
    </source>
</evidence>
<dbReference type="Proteomes" id="UP000013964">
    <property type="component" value="Chromosome"/>
</dbReference>
<sequence>MTTIEQYEEYLVSWIKAEVNSAQCVGVIVGLSGGIDSAVVALLAKKTFPDNYLTVIMPCQSDPIDEQFAQQLVEKHTLNSLTIDLSETYQTLLKNLPLNQHQLAAANIKPRLRMTTLYSLAQANKYLVLGTDNADEWHVGYFTKYGDGGVDLVPLVHLLKQDVQALAKLLGVNKAIIERLPTAGLWENQTDEAEMGFSYQQLDAFLLGEPVPENVKTRIDYLHNISEHKRNLAKSPPKPFRHLPNYHK</sequence>
<dbReference type="RefSeq" id="WP_016338962.1">
    <property type="nucleotide sequence ID" value="NC_021280.1"/>
</dbReference>
<keyword evidence="6 8" id="KW-0460">Magnesium</keyword>
<evidence type="ECO:0000256" key="10">
    <source>
        <dbReference type="RuleBase" id="RU003812"/>
    </source>
</evidence>
<dbReference type="UniPathway" id="UPA00253">
    <property type="reaction ID" value="UER00333"/>
</dbReference>
<evidence type="ECO:0000256" key="8">
    <source>
        <dbReference type="HAMAP-Rule" id="MF_00193"/>
    </source>
</evidence>
<feature type="binding site" evidence="8">
    <location>
        <position position="160"/>
    </location>
    <ligand>
        <name>ATP</name>
        <dbReference type="ChEBI" id="CHEBI:30616"/>
    </ligand>
</feature>
<dbReference type="HAMAP" id="MF_00193">
    <property type="entry name" value="NadE_ammonia_dep"/>
    <property type="match status" value="1"/>
</dbReference>
<evidence type="ECO:0000256" key="6">
    <source>
        <dbReference type="ARBA" id="ARBA00022842"/>
    </source>
</evidence>
<feature type="binding site" description="in other chain" evidence="8">
    <location>
        <begin position="228"/>
        <end position="229"/>
    </location>
    <ligand>
        <name>deamido-NAD(+)</name>
        <dbReference type="ChEBI" id="CHEBI:58437"/>
        <note>ligand shared between two neighboring subunits</note>
    </ligand>
</feature>
<dbReference type="GO" id="GO:0005524">
    <property type="term" value="F:ATP binding"/>
    <property type="evidence" value="ECO:0007669"/>
    <property type="project" value="UniProtKB-UniRule"/>
</dbReference>